<dbReference type="RefSeq" id="WP_283712823.1">
    <property type="nucleotide sequence ID" value="NZ_JASJEW010000002.1"/>
</dbReference>
<comment type="function">
    <text evidence="9">Part of the binding-protein-dependent transport system for phosphate; probably responsible for the translocation of the substrate across the membrane.</text>
</comment>
<dbReference type="InterPro" id="IPR035906">
    <property type="entry name" value="MetI-like_sf"/>
</dbReference>
<dbReference type="SUPFAM" id="SSF161098">
    <property type="entry name" value="MetI-like"/>
    <property type="match status" value="1"/>
</dbReference>
<keyword evidence="9" id="KW-0592">Phosphate transport</keyword>
<keyword evidence="12" id="KW-1185">Reference proteome</keyword>
<keyword evidence="5 8" id="KW-0812">Transmembrane</keyword>
<feature type="domain" description="ABC transmembrane type-1" evidence="10">
    <location>
        <begin position="118"/>
        <end position="328"/>
    </location>
</feature>
<feature type="transmembrane region" description="Helical" evidence="8">
    <location>
        <begin position="117"/>
        <end position="143"/>
    </location>
</feature>
<evidence type="ECO:0000313" key="12">
    <source>
        <dbReference type="Proteomes" id="UP001431693"/>
    </source>
</evidence>
<dbReference type="InterPro" id="IPR011864">
    <property type="entry name" value="Phosphate_PstC"/>
</dbReference>
<accession>A0ABT6ZM21</accession>
<evidence type="ECO:0000256" key="8">
    <source>
        <dbReference type="RuleBase" id="RU363032"/>
    </source>
</evidence>
<dbReference type="CDD" id="cd06261">
    <property type="entry name" value="TM_PBP2"/>
    <property type="match status" value="1"/>
</dbReference>
<feature type="transmembrane region" description="Helical" evidence="8">
    <location>
        <begin position="190"/>
        <end position="213"/>
    </location>
</feature>
<feature type="transmembrane region" description="Helical" evidence="8">
    <location>
        <begin position="309"/>
        <end position="331"/>
    </location>
</feature>
<dbReference type="Pfam" id="PF00528">
    <property type="entry name" value="BPD_transp_1"/>
    <property type="match status" value="1"/>
</dbReference>
<keyword evidence="4 9" id="KW-1003">Cell membrane</keyword>
<comment type="caution">
    <text evidence="11">The sequence shown here is derived from an EMBL/GenBank/DDBJ whole genome shotgun (WGS) entry which is preliminary data.</text>
</comment>
<feature type="transmembrane region" description="Helical" evidence="8">
    <location>
        <begin position="266"/>
        <end position="289"/>
    </location>
</feature>
<dbReference type="NCBIfam" id="TIGR02138">
    <property type="entry name" value="phosphate_pstC"/>
    <property type="match status" value="1"/>
</dbReference>
<evidence type="ECO:0000256" key="3">
    <source>
        <dbReference type="ARBA" id="ARBA00022448"/>
    </source>
</evidence>
<comment type="subcellular location">
    <subcellularLocation>
        <location evidence="1 8">Cell membrane</location>
        <topology evidence="1 8">Multi-pass membrane protein</topology>
    </subcellularLocation>
</comment>
<evidence type="ECO:0000256" key="1">
    <source>
        <dbReference type="ARBA" id="ARBA00004651"/>
    </source>
</evidence>
<dbReference type="Gene3D" id="1.10.3720.10">
    <property type="entry name" value="MetI-like"/>
    <property type="match status" value="1"/>
</dbReference>
<name>A0ABT6ZM21_9ACTN</name>
<gene>
    <name evidence="11" type="primary">pstC</name>
    <name evidence="11" type="ORF">QJ043_06370</name>
</gene>
<keyword evidence="6 8" id="KW-1133">Transmembrane helix</keyword>
<evidence type="ECO:0000256" key="7">
    <source>
        <dbReference type="ARBA" id="ARBA00023136"/>
    </source>
</evidence>
<keyword evidence="7 8" id="KW-0472">Membrane</keyword>
<dbReference type="EMBL" id="JASJEX010000003">
    <property type="protein sequence ID" value="MDJ1129701.1"/>
    <property type="molecule type" value="Genomic_DNA"/>
</dbReference>
<feature type="transmembrane region" description="Helical" evidence="8">
    <location>
        <begin position="233"/>
        <end position="254"/>
    </location>
</feature>
<reference evidence="11" key="1">
    <citation type="submission" date="2023-05" db="EMBL/GenBank/DDBJ databases">
        <title>[olsenella] sp. nov., isolated from a pig farm feces dump.</title>
        <authorList>
            <person name="Chang Y.-H."/>
        </authorList>
    </citation>
    <scope>NUCLEOTIDE SEQUENCE</scope>
    <source>
        <strain evidence="11">YH-ols2217</strain>
    </source>
</reference>
<evidence type="ECO:0000256" key="9">
    <source>
        <dbReference type="RuleBase" id="RU363054"/>
    </source>
</evidence>
<evidence type="ECO:0000256" key="2">
    <source>
        <dbReference type="ARBA" id="ARBA00007069"/>
    </source>
</evidence>
<evidence type="ECO:0000256" key="4">
    <source>
        <dbReference type="ARBA" id="ARBA00022475"/>
    </source>
</evidence>
<feature type="transmembrane region" description="Helical" evidence="8">
    <location>
        <begin position="163"/>
        <end position="183"/>
    </location>
</feature>
<keyword evidence="3 8" id="KW-0813">Transport</keyword>
<dbReference type="InterPro" id="IPR051124">
    <property type="entry name" value="Phosphate_Transport_Permease"/>
</dbReference>
<dbReference type="Proteomes" id="UP001431693">
    <property type="component" value="Unassembled WGS sequence"/>
</dbReference>
<sequence length="342" mass="34415">MAPETSGAAAAEFPVLPVGLTGAADRTAERAAAAPAETPLDPAVLSAPEKRRLERRGKLLTGACVFVVMGAVAALIVSVAWQGLAAFLADGVDPVAFLTGAVWAPHAGEAAYGAAPMILGSLAVTALSCAFALPVSVACAIYAVEVSPSFGSRVFRPVMELLAGVPSVVFGLLGLTVVIPLVADATGTTGYGILAGAVVLAFMVFPTITSLTMDTLKAVPQSYREAALGLGLTRWQAICGAVLPAALPGILTALVMGMARAFGESLAVQMVVGNAAAVPSGLVGPAATLTSVLTMGMANEAPGTPAAHALWALALVLLVMSLVFVGIVHWIGKRAEDRHGTA</sequence>
<comment type="similarity">
    <text evidence="2 9">Belongs to the binding-protein-dependent transport system permease family. CysTW subfamily.</text>
</comment>
<dbReference type="PANTHER" id="PTHR30425">
    <property type="entry name" value="PHOSPHATE TRANSPORT SYSTEM PERMEASE PROTEIN PST"/>
    <property type="match status" value="1"/>
</dbReference>
<evidence type="ECO:0000256" key="5">
    <source>
        <dbReference type="ARBA" id="ARBA00022692"/>
    </source>
</evidence>
<evidence type="ECO:0000313" key="11">
    <source>
        <dbReference type="EMBL" id="MDJ1129701.1"/>
    </source>
</evidence>
<evidence type="ECO:0000259" key="10">
    <source>
        <dbReference type="PROSITE" id="PS50928"/>
    </source>
</evidence>
<proteinExistence type="inferred from homology"/>
<protein>
    <recommendedName>
        <fullName evidence="9">Phosphate transport system permease protein</fullName>
    </recommendedName>
</protein>
<feature type="transmembrane region" description="Helical" evidence="8">
    <location>
        <begin position="59"/>
        <end position="81"/>
    </location>
</feature>
<evidence type="ECO:0000256" key="6">
    <source>
        <dbReference type="ARBA" id="ARBA00022989"/>
    </source>
</evidence>
<dbReference type="InterPro" id="IPR000515">
    <property type="entry name" value="MetI-like"/>
</dbReference>
<organism evidence="11 12">
    <name type="scientific">Kribbibacterium absianum</name>
    <dbReference type="NCBI Taxonomy" id="3044210"/>
    <lineage>
        <taxon>Bacteria</taxon>
        <taxon>Bacillati</taxon>
        <taxon>Actinomycetota</taxon>
        <taxon>Coriobacteriia</taxon>
        <taxon>Coriobacteriales</taxon>
        <taxon>Kribbibacteriaceae</taxon>
        <taxon>Kribbibacterium</taxon>
    </lineage>
</organism>
<dbReference type="PANTHER" id="PTHR30425:SF2">
    <property type="entry name" value="ABC TRANSPORTER PERMEASE PROTEIN YQGH-RELATED"/>
    <property type="match status" value="1"/>
</dbReference>
<dbReference type="PROSITE" id="PS50928">
    <property type="entry name" value="ABC_TM1"/>
    <property type="match status" value="1"/>
</dbReference>